<dbReference type="Gene3D" id="3.50.50.60">
    <property type="entry name" value="FAD/NAD(P)-binding domain"/>
    <property type="match status" value="2"/>
</dbReference>
<sequence length="414" mass="45854">MAKDVIVVGGGIVGVCSALLLQRAGHKVRLIDAKKPGRETSYGNAGVFAEASFVVLNSPSLLKILPKLLFNRTLKLRVNHLFVLKRLPWFLKFLSYCREAHVIHAAGALRQLLTLSLVMHKDFIKAADVGHLLRQTGWLKLFRTEAGFAEYEKELAVLKSFGARFTVHDREQIRQIEPGLKPLYCKAVLMDDTCTVSSPADLTDAYVELFQLAGGIVEQAKVTKLSQQDSGWCVQCGTQQFTADDVVLAAGAWSAEMASWLGYHIPMAWERGYHMHLQPGDGPALARPIHDIEAGFVMSPMDQGIRVTSGVELTDRDAPPNYRQINYSVEMARQAYDIRHQLDQTPWMGRRPTLIDSLPMIGAAPRHNGLWFNFGHQHLGLSLAPGSAQLLTALIEDTPPPAVAVAFSPTRFRL</sequence>
<dbReference type="PANTHER" id="PTHR13847:SF289">
    <property type="entry name" value="GLYCINE OXIDASE"/>
    <property type="match status" value="1"/>
</dbReference>
<keyword evidence="2" id="KW-0472">Membrane</keyword>
<dbReference type="Gene3D" id="3.30.9.10">
    <property type="entry name" value="D-Amino Acid Oxidase, subunit A, domain 2"/>
    <property type="match status" value="1"/>
</dbReference>
<dbReference type="InterPro" id="IPR036188">
    <property type="entry name" value="FAD/NAD-bd_sf"/>
</dbReference>
<keyword evidence="2" id="KW-1133">Transmembrane helix</keyword>
<dbReference type="PANTHER" id="PTHR13847">
    <property type="entry name" value="SARCOSINE DEHYDROGENASE-RELATED"/>
    <property type="match status" value="1"/>
</dbReference>
<dbReference type="GO" id="GO:0016491">
    <property type="term" value="F:oxidoreductase activity"/>
    <property type="evidence" value="ECO:0007669"/>
    <property type="project" value="UniProtKB-KW"/>
</dbReference>
<dbReference type="InterPro" id="IPR006076">
    <property type="entry name" value="FAD-dep_OxRdtase"/>
</dbReference>
<dbReference type="EMBL" id="KT201092">
    <property type="protein sequence ID" value="ALS56258.1"/>
    <property type="molecule type" value="Genomic_DNA"/>
</dbReference>
<dbReference type="Pfam" id="PF01266">
    <property type="entry name" value="DAO"/>
    <property type="match status" value="1"/>
</dbReference>
<organism evidence="4">
    <name type="scientific">uncultured bacterium EIL4H10</name>
    <dbReference type="NCBI Taxonomy" id="1768203"/>
    <lineage>
        <taxon>Bacteria</taxon>
        <taxon>environmental samples</taxon>
    </lineage>
</organism>
<evidence type="ECO:0000313" key="4">
    <source>
        <dbReference type="EMBL" id="ALS56258.1"/>
    </source>
</evidence>
<keyword evidence="1" id="KW-0560">Oxidoreductase</keyword>
<dbReference type="SUPFAM" id="SSF54373">
    <property type="entry name" value="FAD-linked reductases, C-terminal domain"/>
    <property type="match status" value="1"/>
</dbReference>
<protein>
    <submittedName>
        <fullName evidence="4">Putative D-amino-acid dehydrogenase</fullName>
    </submittedName>
</protein>
<proteinExistence type="predicted"/>
<keyword evidence="2" id="KW-0812">Transmembrane</keyword>
<accession>A0A0U2IWQ9</accession>
<evidence type="ECO:0000256" key="1">
    <source>
        <dbReference type="ARBA" id="ARBA00023002"/>
    </source>
</evidence>
<dbReference type="GO" id="GO:0005737">
    <property type="term" value="C:cytoplasm"/>
    <property type="evidence" value="ECO:0007669"/>
    <property type="project" value="TreeGrafter"/>
</dbReference>
<reference evidence="4" key="1">
    <citation type="journal article" date="2016" name="ISME J.">
        <title>Functional metagenomic screen reveals new and diverse microbial rhodopsins.</title>
        <authorList>
            <person name="Pushkarev A."/>
            <person name="Beja O."/>
        </authorList>
    </citation>
    <scope>NUCLEOTIDE SEQUENCE</scope>
</reference>
<feature type="transmembrane region" description="Helical" evidence="2">
    <location>
        <begin position="6"/>
        <end position="25"/>
    </location>
</feature>
<evidence type="ECO:0000256" key="2">
    <source>
        <dbReference type="SAM" id="Phobius"/>
    </source>
</evidence>
<evidence type="ECO:0000259" key="3">
    <source>
        <dbReference type="Pfam" id="PF01266"/>
    </source>
</evidence>
<feature type="domain" description="FAD dependent oxidoreductase" evidence="3">
    <location>
        <begin position="4"/>
        <end position="394"/>
    </location>
</feature>
<name>A0A0U2IWQ9_9BACT</name>
<dbReference type="SUPFAM" id="SSF51905">
    <property type="entry name" value="FAD/NAD(P)-binding domain"/>
    <property type="match status" value="1"/>
</dbReference>
<dbReference type="AlphaFoldDB" id="A0A0U2IWQ9"/>